<sequence>MPFYITLASKPIPTNQFQVKHQHASPESKDIALFSCCPPTRRPSSLTHQQSSKYSTEDDTPSIPSTKLETIIAQIYGEYINLLGINDKIRDTLQKEKAEKEELHAYIQYHDYCLQVAEKRAWGFEKQVNKMEVELASRNATPLTDQRRQQ</sequence>
<proteinExistence type="predicted"/>
<protein>
    <submittedName>
        <fullName evidence="2">Uncharacterized protein</fullName>
    </submittedName>
</protein>
<name>A0A9W9UTS5_PENBR</name>
<feature type="region of interest" description="Disordered" evidence="1">
    <location>
        <begin position="41"/>
        <end position="63"/>
    </location>
</feature>
<accession>A0A9W9UTS5</accession>
<dbReference type="EMBL" id="JAPZBR010000004">
    <property type="protein sequence ID" value="KAJ5354431.1"/>
    <property type="molecule type" value="Genomic_DNA"/>
</dbReference>
<dbReference type="AlphaFoldDB" id="A0A9W9UTS5"/>
<keyword evidence="3" id="KW-1185">Reference proteome</keyword>
<feature type="compositionally biased region" description="Polar residues" evidence="1">
    <location>
        <begin position="42"/>
        <end position="54"/>
    </location>
</feature>
<gene>
    <name evidence="2" type="ORF">N7541_005475</name>
</gene>
<organism evidence="2 3">
    <name type="scientific">Penicillium brevicompactum</name>
    <dbReference type="NCBI Taxonomy" id="5074"/>
    <lineage>
        <taxon>Eukaryota</taxon>
        <taxon>Fungi</taxon>
        <taxon>Dikarya</taxon>
        <taxon>Ascomycota</taxon>
        <taxon>Pezizomycotina</taxon>
        <taxon>Eurotiomycetes</taxon>
        <taxon>Eurotiomycetidae</taxon>
        <taxon>Eurotiales</taxon>
        <taxon>Aspergillaceae</taxon>
        <taxon>Penicillium</taxon>
    </lineage>
</organism>
<evidence type="ECO:0000256" key="1">
    <source>
        <dbReference type="SAM" id="MobiDB-lite"/>
    </source>
</evidence>
<reference evidence="2" key="2">
    <citation type="journal article" date="2023" name="IMA Fungus">
        <title>Comparative genomic study of the Penicillium genus elucidates a diverse pangenome and 15 lateral gene transfer events.</title>
        <authorList>
            <person name="Petersen C."/>
            <person name="Sorensen T."/>
            <person name="Nielsen M.R."/>
            <person name="Sondergaard T.E."/>
            <person name="Sorensen J.L."/>
            <person name="Fitzpatrick D.A."/>
            <person name="Frisvad J.C."/>
            <person name="Nielsen K.L."/>
        </authorList>
    </citation>
    <scope>NUCLEOTIDE SEQUENCE</scope>
    <source>
        <strain evidence="2">IBT 35675</strain>
    </source>
</reference>
<comment type="caution">
    <text evidence="2">The sequence shown here is derived from an EMBL/GenBank/DDBJ whole genome shotgun (WGS) entry which is preliminary data.</text>
</comment>
<reference evidence="2" key="1">
    <citation type="submission" date="2022-12" db="EMBL/GenBank/DDBJ databases">
        <authorList>
            <person name="Petersen C."/>
        </authorList>
    </citation>
    <scope>NUCLEOTIDE SEQUENCE</scope>
    <source>
        <strain evidence="2">IBT 35675</strain>
    </source>
</reference>
<evidence type="ECO:0000313" key="2">
    <source>
        <dbReference type="EMBL" id="KAJ5354431.1"/>
    </source>
</evidence>
<dbReference type="Proteomes" id="UP001148299">
    <property type="component" value="Unassembled WGS sequence"/>
</dbReference>
<evidence type="ECO:0000313" key="3">
    <source>
        <dbReference type="Proteomes" id="UP001148299"/>
    </source>
</evidence>